<dbReference type="Pfam" id="PF14441">
    <property type="entry name" value="OTT_1508_deam"/>
    <property type="match status" value="1"/>
</dbReference>
<gene>
    <name evidence="2" type="ORF">B0J12DRAFT_687231</name>
</gene>
<name>A0ABQ8FSK8_9PEZI</name>
<dbReference type="PANTHER" id="PTHR42037:SF1">
    <property type="match status" value="1"/>
</dbReference>
<comment type="caution">
    <text evidence="2">The sequence shown here is derived from an EMBL/GenBank/DDBJ whole genome shotgun (WGS) entry which is preliminary data.</text>
</comment>
<organism evidence="2 3">
    <name type="scientific">Macrophomina phaseolina</name>
    <dbReference type="NCBI Taxonomy" id="35725"/>
    <lineage>
        <taxon>Eukaryota</taxon>
        <taxon>Fungi</taxon>
        <taxon>Dikarya</taxon>
        <taxon>Ascomycota</taxon>
        <taxon>Pezizomycotina</taxon>
        <taxon>Dothideomycetes</taxon>
        <taxon>Dothideomycetes incertae sedis</taxon>
        <taxon>Botryosphaeriales</taxon>
        <taxon>Botryosphaeriaceae</taxon>
        <taxon>Macrophomina</taxon>
    </lineage>
</organism>
<dbReference type="InterPro" id="IPR027796">
    <property type="entry name" value="OTT_1508_deam-like"/>
</dbReference>
<keyword evidence="3" id="KW-1185">Reference proteome</keyword>
<proteinExistence type="predicted"/>
<feature type="region of interest" description="Disordered" evidence="1">
    <location>
        <begin position="1"/>
        <end position="31"/>
    </location>
</feature>
<protein>
    <submittedName>
        <fullName evidence="2">Uncharacterized protein</fullName>
    </submittedName>
</protein>
<sequence length="468" mass="54296">MPPRKKLKSTKASDCRLSGTQTQGEPRRDQRQRLLSRFYEPLVLLRTLGQTRGERISRPSSGEPVDLANCQLRRSFLDYLAYTCDYEKGGDTVTAIALERTPQGPIYWISANKNLGQKVIQFLEKTLKKLQDVAQTPGKDASEEAQLLSKDFVFFARSRIKKYWSCLARCLQNCFNILSSQESDKDNGQGLLVWLKLLEFDPAAPLLLCQWCYEARKAPQMSQLRIWSQRHIYCNDRDLRSNPFEQAKHYIGRLGYHFRAAAHLVATARRLPYLLEGYEIRCVETPPPSRHPPSTDSKTRFDSIVIRMLPFNAKDDVKRYQSMLAHMSEKFDFYSRFMSFYKDPNFLPRVHCEINLLEHFHTKRLPFVDSDRYIGCSKPACYCCLLYIRNHPGCFVEPASHQKIYLNWRPPDLDLEDKDKAQIHQRNMLNSMIPVLRKEALHQISERGSPVEWHPDSTTGVTVSDIPV</sequence>
<feature type="region of interest" description="Disordered" evidence="1">
    <location>
        <begin position="447"/>
        <end position="468"/>
    </location>
</feature>
<evidence type="ECO:0000313" key="2">
    <source>
        <dbReference type="EMBL" id="KAH7021755.1"/>
    </source>
</evidence>
<evidence type="ECO:0000256" key="1">
    <source>
        <dbReference type="SAM" id="MobiDB-lite"/>
    </source>
</evidence>
<evidence type="ECO:0000313" key="3">
    <source>
        <dbReference type="Proteomes" id="UP000774617"/>
    </source>
</evidence>
<accession>A0ABQ8FSK8</accession>
<dbReference type="EMBL" id="JAGTJR010000064">
    <property type="protein sequence ID" value="KAH7021755.1"/>
    <property type="molecule type" value="Genomic_DNA"/>
</dbReference>
<dbReference type="PANTHER" id="PTHR42037">
    <property type="match status" value="1"/>
</dbReference>
<reference evidence="2 3" key="1">
    <citation type="journal article" date="2021" name="Nat. Commun.">
        <title>Genetic determinants of endophytism in the Arabidopsis root mycobiome.</title>
        <authorList>
            <person name="Mesny F."/>
            <person name="Miyauchi S."/>
            <person name="Thiergart T."/>
            <person name="Pickel B."/>
            <person name="Atanasova L."/>
            <person name="Karlsson M."/>
            <person name="Huettel B."/>
            <person name="Barry K.W."/>
            <person name="Haridas S."/>
            <person name="Chen C."/>
            <person name="Bauer D."/>
            <person name="Andreopoulos W."/>
            <person name="Pangilinan J."/>
            <person name="LaButti K."/>
            <person name="Riley R."/>
            <person name="Lipzen A."/>
            <person name="Clum A."/>
            <person name="Drula E."/>
            <person name="Henrissat B."/>
            <person name="Kohler A."/>
            <person name="Grigoriev I.V."/>
            <person name="Martin F.M."/>
            <person name="Hacquard S."/>
        </authorList>
    </citation>
    <scope>NUCLEOTIDE SEQUENCE [LARGE SCALE GENOMIC DNA]</scope>
    <source>
        <strain evidence="2 3">MPI-SDFR-AT-0080</strain>
    </source>
</reference>
<dbReference type="Proteomes" id="UP000774617">
    <property type="component" value="Unassembled WGS sequence"/>
</dbReference>